<keyword evidence="2" id="KW-0547">Nucleotide-binding</keyword>
<accession>A0A0R2LEX7</accession>
<name>A0A0R2LEX7_9LACO</name>
<dbReference type="SUPFAM" id="SSF52540">
    <property type="entry name" value="P-loop containing nucleoside triphosphate hydrolases"/>
    <property type="match status" value="1"/>
</dbReference>
<evidence type="ECO:0000313" key="6">
    <source>
        <dbReference type="EMBL" id="KRN97980.1"/>
    </source>
</evidence>
<protein>
    <recommendedName>
        <fullName evidence="4">ABC-type quaternary amine transporter</fullName>
        <ecNumber evidence="4">7.6.2.9</ecNumber>
    </recommendedName>
</protein>
<feature type="domain" description="ABC transporter" evidence="5">
    <location>
        <begin position="5"/>
        <end position="235"/>
    </location>
</feature>
<dbReference type="InterPro" id="IPR017871">
    <property type="entry name" value="ABC_transporter-like_CS"/>
</dbReference>
<evidence type="ECO:0000256" key="4">
    <source>
        <dbReference type="ARBA" id="ARBA00066388"/>
    </source>
</evidence>
<dbReference type="InterPro" id="IPR008995">
    <property type="entry name" value="Mo/tungstate-bd_C_term_dom"/>
</dbReference>
<dbReference type="InterPro" id="IPR050093">
    <property type="entry name" value="ABC_SmlMolc_Importer"/>
</dbReference>
<dbReference type="EMBL" id="JQCF01000027">
    <property type="protein sequence ID" value="KRN97980.1"/>
    <property type="molecule type" value="Genomic_DNA"/>
</dbReference>
<dbReference type="PROSITE" id="PS00211">
    <property type="entry name" value="ABC_TRANSPORTER_1"/>
    <property type="match status" value="1"/>
</dbReference>
<dbReference type="PANTHER" id="PTHR42781:SF9">
    <property type="entry name" value="AMINO ACID ABC TRANSPORTER, ATP-BINDING PROTEIN-RELATED"/>
    <property type="match status" value="1"/>
</dbReference>
<dbReference type="GO" id="GO:0005524">
    <property type="term" value="F:ATP binding"/>
    <property type="evidence" value="ECO:0007669"/>
    <property type="project" value="UniProtKB-KW"/>
</dbReference>
<dbReference type="PANTHER" id="PTHR42781">
    <property type="entry name" value="SPERMIDINE/PUTRESCINE IMPORT ATP-BINDING PROTEIN POTA"/>
    <property type="match status" value="1"/>
</dbReference>
<dbReference type="Gene3D" id="3.40.50.300">
    <property type="entry name" value="P-loop containing nucleotide triphosphate hydrolases"/>
    <property type="match status" value="1"/>
</dbReference>
<dbReference type="InterPro" id="IPR003593">
    <property type="entry name" value="AAA+_ATPase"/>
</dbReference>
<dbReference type="InterPro" id="IPR027417">
    <property type="entry name" value="P-loop_NTPase"/>
</dbReference>
<dbReference type="SUPFAM" id="SSF50331">
    <property type="entry name" value="MOP-like"/>
    <property type="match status" value="1"/>
</dbReference>
<dbReference type="GO" id="GO:0016887">
    <property type="term" value="F:ATP hydrolysis activity"/>
    <property type="evidence" value="ECO:0007669"/>
    <property type="project" value="InterPro"/>
</dbReference>
<dbReference type="OrthoDB" id="9790614at2"/>
<evidence type="ECO:0000256" key="1">
    <source>
        <dbReference type="ARBA" id="ARBA00022448"/>
    </source>
</evidence>
<dbReference type="SMART" id="SM00382">
    <property type="entry name" value="AAA"/>
    <property type="match status" value="1"/>
</dbReference>
<evidence type="ECO:0000256" key="2">
    <source>
        <dbReference type="ARBA" id="ARBA00022741"/>
    </source>
</evidence>
<evidence type="ECO:0000313" key="7">
    <source>
        <dbReference type="Proteomes" id="UP000051006"/>
    </source>
</evidence>
<dbReference type="PATRIC" id="fig|993692.3.peg.1343"/>
<sequence length="337" mass="37372">MSEFLKIENLNVTFGKETVIENLNLSIPENAITVFLGPSGSGKTTVLRSISGLNRNAQGKILLDGKDISELPVNKRNIGVIFQSYALFPNMSVFDNVAYGLKAQRIGKAEIKQSVEDMLKLVNMNEKANSFPDDLSGGQKQRVAIARSMIMKPKLLLLDEPLSALDAKIRVELREQIKEYQQKLGITMIFVTHDQAEAMAIADNVVVISDGKIQQQGAPWDIYTKPSNEFMATFIGDHNILSGSELKSLGINNLSLEQKYLIRPESITLNKLAESIADEVECNGQIISAVNYGNRIQYVIAKDTLRLKMEALNHTLPLKIGSQVKVFINKAKILQLN</sequence>
<proteinExistence type="predicted"/>
<dbReference type="InterPro" id="IPR003439">
    <property type="entry name" value="ABC_transporter-like_ATP-bd"/>
</dbReference>
<keyword evidence="3 6" id="KW-0067">ATP-binding</keyword>
<keyword evidence="1" id="KW-0813">Transport</keyword>
<evidence type="ECO:0000256" key="3">
    <source>
        <dbReference type="ARBA" id="ARBA00022840"/>
    </source>
</evidence>
<keyword evidence="7" id="KW-1185">Reference proteome</keyword>
<gene>
    <name evidence="6" type="ORF">IV57_GL001323</name>
</gene>
<dbReference type="FunFam" id="3.40.50.300:FF:000425">
    <property type="entry name" value="Probable ABC transporter, ATP-binding subunit"/>
    <property type="match status" value="1"/>
</dbReference>
<comment type="caution">
    <text evidence="6">The sequence shown here is derived from an EMBL/GenBank/DDBJ whole genome shotgun (WGS) entry which is preliminary data.</text>
</comment>
<dbReference type="STRING" id="993692.IV57_GL001323"/>
<dbReference type="EC" id="7.6.2.9" evidence="4"/>
<dbReference type="RefSeq" id="WP_057881495.1">
    <property type="nucleotide sequence ID" value="NZ_JQCF01000027.1"/>
</dbReference>
<dbReference type="PROSITE" id="PS50893">
    <property type="entry name" value="ABC_TRANSPORTER_2"/>
    <property type="match status" value="1"/>
</dbReference>
<organism evidence="6 7">
    <name type="scientific">Companilactobacillus kimchiensis</name>
    <dbReference type="NCBI Taxonomy" id="993692"/>
    <lineage>
        <taxon>Bacteria</taxon>
        <taxon>Bacillati</taxon>
        <taxon>Bacillota</taxon>
        <taxon>Bacilli</taxon>
        <taxon>Lactobacillales</taxon>
        <taxon>Lactobacillaceae</taxon>
        <taxon>Companilactobacillus</taxon>
    </lineage>
</organism>
<evidence type="ECO:0000259" key="5">
    <source>
        <dbReference type="PROSITE" id="PS50893"/>
    </source>
</evidence>
<dbReference type="AlphaFoldDB" id="A0A0R2LEX7"/>
<dbReference type="Proteomes" id="UP000051006">
    <property type="component" value="Unassembled WGS sequence"/>
</dbReference>
<dbReference type="Pfam" id="PF00005">
    <property type="entry name" value="ABC_tran"/>
    <property type="match status" value="1"/>
</dbReference>
<reference evidence="6 7" key="1">
    <citation type="journal article" date="2015" name="Genome Announc.">
        <title>Expanding the biotechnology potential of lactobacilli through comparative genomics of 213 strains and associated genera.</title>
        <authorList>
            <person name="Sun Z."/>
            <person name="Harris H.M."/>
            <person name="McCann A."/>
            <person name="Guo C."/>
            <person name="Argimon S."/>
            <person name="Zhang W."/>
            <person name="Yang X."/>
            <person name="Jeffery I.B."/>
            <person name="Cooney J.C."/>
            <person name="Kagawa T.F."/>
            <person name="Liu W."/>
            <person name="Song Y."/>
            <person name="Salvetti E."/>
            <person name="Wrobel A."/>
            <person name="Rasinkangas P."/>
            <person name="Parkhill J."/>
            <person name="Rea M.C."/>
            <person name="O'Sullivan O."/>
            <person name="Ritari J."/>
            <person name="Douillard F.P."/>
            <person name="Paul Ross R."/>
            <person name="Yang R."/>
            <person name="Briner A.E."/>
            <person name="Felis G.E."/>
            <person name="de Vos W.M."/>
            <person name="Barrangou R."/>
            <person name="Klaenhammer T.R."/>
            <person name="Caufield P.W."/>
            <person name="Cui Y."/>
            <person name="Zhang H."/>
            <person name="O'Toole P.W."/>
        </authorList>
    </citation>
    <scope>NUCLEOTIDE SEQUENCE [LARGE SCALE GENOMIC DNA]</scope>
    <source>
        <strain evidence="6 7">DSM 24716</strain>
    </source>
</reference>
<dbReference type="GO" id="GO:0015418">
    <property type="term" value="F:ABC-type quaternary ammonium compound transporting activity"/>
    <property type="evidence" value="ECO:0007669"/>
    <property type="project" value="UniProtKB-EC"/>
</dbReference>